<evidence type="ECO:0000256" key="3">
    <source>
        <dbReference type="ARBA" id="ARBA00023163"/>
    </source>
</evidence>
<dbReference type="EMBL" id="SNYV01000014">
    <property type="protein sequence ID" value="TDQ77130.1"/>
    <property type="molecule type" value="Genomic_DNA"/>
</dbReference>
<dbReference type="InterPro" id="IPR025997">
    <property type="entry name" value="SBP_2_dom"/>
</dbReference>
<dbReference type="PROSITE" id="PS00356">
    <property type="entry name" value="HTH_LACI_1"/>
    <property type="match status" value="1"/>
</dbReference>
<keyword evidence="3" id="KW-0804">Transcription</keyword>
<dbReference type="Proteomes" id="UP000295292">
    <property type="component" value="Unassembled WGS sequence"/>
</dbReference>
<dbReference type="GO" id="GO:0000976">
    <property type="term" value="F:transcription cis-regulatory region binding"/>
    <property type="evidence" value="ECO:0007669"/>
    <property type="project" value="TreeGrafter"/>
</dbReference>
<dbReference type="CDD" id="cd01392">
    <property type="entry name" value="HTH_LacI"/>
    <property type="match status" value="1"/>
</dbReference>
<dbReference type="Gene3D" id="3.40.50.2300">
    <property type="match status" value="2"/>
</dbReference>
<keyword evidence="2" id="KW-0238">DNA-binding</keyword>
<gene>
    <name evidence="5" type="ORF">CLV99_2526</name>
</gene>
<dbReference type="InterPro" id="IPR010982">
    <property type="entry name" value="Lambda_DNA-bd_dom_sf"/>
</dbReference>
<accession>A0A4R6WH70</accession>
<dbReference type="Pfam" id="PF13407">
    <property type="entry name" value="Peripla_BP_4"/>
    <property type="match status" value="1"/>
</dbReference>
<dbReference type="RefSeq" id="WP_133584774.1">
    <property type="nucleotide sequence ID" value="NZ_SNYV01000014.1"/>
</dbReference>
<keyword evidence="6" id="KW-1185">Reference proteome</keyword>
<keyword evidence="1" id="KW-0805">Transcription regulation</keyword>
<dbReference type="InterPro" id="IPR028082">
    <property type="entry name" value="Peripla_BP_I"/>
</dbReference>
<dbReference type="AlphaFoldDB" id="A0A4R6WH70"/>
<dbReference type="OrthoDB" id="628703at2"/>
<dbReference type="Pfam" id="PF00356">
    <property type="entry name" value="LacI"/>
    <property type="match status" value="1"/>
</dbReference>
<sequence>MQKNNELSGVKEIARRANVSIATVDRVIHNRTGVSAKTKEKIEAIIKEMDYKPNLLARSLASRKVFRFAVLIPRESPETEYWRAPLEGINTAWAEIRMYGVEVVFFHYELNDRQTFNREANKILKDNFHGIILAPSFISEALEFFYKCEARKIKCVFINSDISNVSPLSYIGPDLFQSGKLAGNLSKYLIPDGGNILIFNVSRELGAEHHLLKKATGFKSYFEENKSTSTVNMLTVHRTDYDSVMAELAAYLKDNTVDLLFVTNSRVSTVAKYFETNNITNIKLIGYDYLSRNVEYLEKGIIDFLICQKPIEQGYRGLLTLYGYFVESEKIEKIQLMPIDILTKENYKYYKN</sequence>
<dbReference type="PROSITE" id="PS50932">
    <property type="entry name" value="HTH_LACI_2"/>
    <property type="match status" value="1"/>
</dbReference>
<name>A0A4R6WH70_9SPHI</name>
<feature type="domain" description="HTH lacI-type" evidence="4">
    <location>
        <begin position="8"/>
        <end position="62"/>
    </location>
</feature>
<dbReference type="SMART" id="SM00354">
    <property type="entry name" value="HTH_LACI"/>
    <property type="match status" value="1"/>
</dbReference>
<organism evidence="5 6">
    <name type="scientific">Sphingobacterium yanglingense</name>
    <dbReference type="NCBI Taxonomy" id="1437280"/>
    <lineage>
        <taxon>Bacteria</taxon>
        <taxon>Pseudomonadati</taxon>
        <taxon>Bacteroidota</taxon>
        <taxon>Sphingobacteriia</taxon>
        <taxon>Sphingobacteriales</taxon>
        <taxon>Sphingobacteriaceae</taxon>
        <taxon>Sphingobacterium</taxon>
    </lineage>
</organism>
<evidence type="ECO:0000256" key="2">
    <source>
        <dbReference type="ARBA" id="ARBA00023125"/>
    </source>
</evidence>
<dbReference type="PANTHER" id="PTHR30146:SF144">
    <property type="entry name" value="LACI-FAMILY TRANSCRIPTION REGULATOR"/>
    <property type="match status" value="1"/>
</dbReference>
<dbReference type="PANTHER" id="PTHR30146">
    <property type="entry name" value="LACI-RELATED TRANSCRIPTIONAL REPRESSOR"/>
    <property type="match status" value="1"/>
</dbReference>
<comment type="caution">
    <text evidence="5">The sequence shown here is derived from an EMBL/GenBank/DDBJ whole genome shotgun (WGS) entry which is preliminary data.</text>
</comment>
<evidence type="ECO:0000256" key="1">
    <source>
        <dbReference type="ARBA" id="ARBA00023015"/>
    </source>
</evidence>
<proteinExistence type="predicted"/>
<evidence type="ECO:0000259" key="4">
    <source>
        <dbReference type="PROSITE" id="PS50932"/>
    </source>
</evidence>
<dbReference type="InterPro" id="IPR000843">
    <property type="entry name" value="HTH_LacI"/>
</dbReference>
<dbReference type="GO" id="GO:0003700">
    <property type="term" value="F:DNA-binding transcription factor activity"/>
    <property type="evidence" value="ECO:0007669"/>
    <property type="project" value="TreeGrafter"/>
</dbReference>
<dbReference type="SUPFAM" id="SSF47413">
    <property type="entry name" value="lambda repressor-like DNA-binding domains"/>
    <property type="match status" value="1"/>
</dbReference>
<evidence type="ECO:0000313" key="5">
    <source>
        <dbReference type="EMBL" id="TDQ77130.1"/>
    </source>
</evidence>
<dbReference type="SUPFAM" id="SSF53822">
    <property type="entry name" value="Periplasmic binding protein-like I"/>
    <property type="match status" value="1"/>
</dbReference>
<dbReference type="Gene3D" id="1.10.260.40">
    <property type="entry name" value="lambda repressor-like DNA-binding domains"/>
    <property type="match status" value="1"/>
</dbReference>
<reference evidence="5 6" key="1">
    <citation type="submission" date="2019-03" db="EMBL/GenBank/DDBJ databases">
        <title>Genomic Encyclopedia of Archaeal and Bacterial Type Strains, Phase II (KMG-II): from individual species to whole genera.</title>
        <authorList>
            <person name="Goeker M."/>
        </authorList>
    </citation>
    <scope>NUCLEOTIDE SEQUENCE [LARGE SCALE GENOMIC DNA]</scope>
    <source>
        <strain evidence="5 6">DSM 28353</strain>
    </source>
</reference>
<evidence type="ECO:0000313" key="6">
    <source>
        <dbReference type="Proteomes" id="UP000295292"/>
    </source>
</evidence>
<protein>
    <submittedName>
        <fullName evidence="5">LacI family transcriptional regulator</fullName>
    </submittedName>
</protein>